<dbReference type="RefSeq" id="XP_007922136.1">
    <property type="nucleotide sequence ID" value="XM_007923945.1"/>
</dbReference>
<gene>
    <name evidence="1" type="ORF">MYCFIDRAFT_210132</name>
</gene>
<dbReference type="HOGENOM" id="CLU_1402989_0_0_1"/>
<dbReference type="Proteomes" id="UP000016932">
    <property type="component" value="Unassembled WGS sequence"/>
</dbReference>
<evidence type="ECO:0000313" key="1">
    <source>
        <dbReference type="EMBL" id="EME89561.1"/>
    </source>
</evidence>
<dbReference type="EMBL" id="KB446555">
    <property type="protein sequence ID" value="EME89561.1"/>
    <property type="molecule type" value="Genomic_DNA"/>
</dbReference>
<dbReference type="AlphaFoldDB" id="N1QBM9"/>
<evidence type="ECO:0000313" key="2">
    <source>
        <dbReference type="Proteomes" id="UP000016932"/>
    </source>
</evidence>
<dbReference type="STRING" id="383855.N1QBM9"/>
<accession>N1QBM9</accession>
<name>N1QBM9_PSEFD</name>
<dbReference type="GeneID" id="19336997"/>
<protein>
    <submittedName>
        <fullName evidence="1">Uncharacterized protein</fullName>
    </submittedName>
</protein>
<reference evidence="1 2" key="1">
    <citation type="journal article" date="2012" name="PLoS Pathog.">
        <title>Diverse lifestyles and strategies of plant pathogenesis encoded in the genomes of eighteen Dothideomycetes fungi.</title>
        <authorList>
            <person name="Ohm R.A."/>
            <person name="Feau N."/>
            <person name="Henrissat B."/>
            <person name="Schoch C.L."/>
            <person name="Horwitz B.A."/>
            <person name="Barry K.W."/>
            <person name="Condon B.J."/>
            <person name="Copeland A.C."/>
            <person name="Dhillon B."/>
            <person name="Glaser F."/>
            <person name="Hesse C.N."/>
            <person name="Kosti I."/>
            <person name="LaButti K."/>
            <person name="Lindquist E.A."/>
            <person name="Lucas S."/>
            <person name="Salamov A.A."/>
            <person name="Bradshaw R.E."/>
            <person name="Ciuffetti L."/>
            <person name="Hamelin R.C."/>
            <person name="Kema G.H.J."/>
            <person name="Lawrence C."/>
            <person name="Scott J.A."/>
            <person name="Spatafora J.W."/>
            <person name="Turgeon B.G."/>
            <person name="de Wit P.J.G.M."/>
            <person name="Zhong S."/>
            <person name="Goodwin S.B."/>
            <person name="Grigoriev I.V."/>
        </authorList>
    </citation>
    <scope>NUCLEOTIDE SEQUENCE [LARGE SCALE GENOMIC DNA]</scope>
    <source>
        <strain evidence="1 2">CIRAD86</strain>
    </source>
</reference>
<organism evidence="1 2">
    <name type="scientific">Pseudocercospora fijiensis (strain CIRAD86)</name>
    <name type="common">Black leaf streak disease fungus</name>
    <name type="synonym">Mycosphaerella fijiensis</name>
    <dbReference type="NCBI Taxonomy" id="383855"/>
    <lineage>
        <taxon>Eukaryota</taxon>
        <taxon>Fungi</taxon>
        <taxon>Dikarya</taxon>
        <taxon>Ascomycota</taxon>
        <taxon>Pezizomycotina</taxon>
        <taxon>Dothideomycetes</taxon>
        <taxon>Dothideomycetidae</taxon>
        <taxon>Mycosphaerellales</taxon>
        <taxon>Mycosphaerellaceae</taxon>
        <taxon>Pseudocercospora</taxon>
    </lineage>
</organism>
<proteinExistence type="predicted"/>
<dbReference type="VEuPathDB" id="FungiDB:MYCFIDRAFT_210132"/>
<dbReference type="KEGG" id="pfj:MYCFIDRAFT_210132"/>
<keyword evidence="2" id="KW-1185">Reference proteome</keyword>
<sequence>MIEDIQRRRLINLLNLEEYDELQRQIKEVISLQASDMKAARAQRQSLERWLASVFTNHEEANSPTDADDELNTKTHRDEDVEANINTIKAKIRDEKYDRAWKRTHERNSQAIQSLKLELKRMGAPDVILTEKEQGRVLEHVKKALTKEFTKRVTMKYEHEKMQHDEGVMARRIARKAKKAAIEGGQGVNETAAA</sequence>